<dbReference type="InterPro" id="IPR000690">
    <property type="entry name" value="Matrin/U1-C_Znf_C2H2"/>
</dbReference>
<keyword evidence="6" id="KW-0863">Zinc-finger</keyword>
<reference evidence="12 13" key="1">
    <citation type="submission" date="2019-09" db="EMBL/GenBank/DDBJ databases">
        <authorList>
            <person name="Brejova B."/>
        </authorList>
    </citation>
    <scope>NUCLEOTIDE SEQUENCE [LARGE SCALE GENOMIC DNA]</scope>
</reference>
<dbReference type="RefSeq" id="XP_031856542.1">
    <property type="nucleotide sequence ID" value="XM_032000651.1"/>
</dbReference>
<dbReference type="Pfam" id="PF16835">
    <property type="entry name" value="SF3A2"/>
    <property type="match status" value="1"/>
</dbReference>
<evidence type="ECO:0000256" key="6">
    <source>
        <dbReference type="ARBA" id="ARBA00022771"/>
    </source>
</evidence>
<dbReference type="GO" id="GO:0071013">
    <property type="term" value="C:catalytic step 2 spliceosome"/>
    <property type="evidence" value="ECO:0007669"/>
    <property type="project" value="TreeGrafter"/>
</dbReference>
<proteinExistence type="inferred from homology"/>
<feature type="region of interest" description="Disordered" evidence="10">
    <location>
        <begin position="85"/>
        <end position="122"/>
    </location>
</feature>
<dbReference type="InterPro" id="IPR036236">
    <property type="entry name" value="Znf_C2H2_sf"/>
</dbReference>
<dbReference type="PANTHER" id="PTHR23205:SF0">
    <property type="entry name" value="SPLICING FACTOR 3A SUBUNIT 2"/>
    <property type="match status" value="1"/>
</dbReference>
<dbReference type="SMART" id="SM00451">
    <property type="entry name" value="ZnF_U1"/>
    <property type="match status" value="1"/>
</dbReference>
<sequence length="240" mass="27881">MDYQNRVGSKKGGGGLASWSQTNANLRERQRKLALESIDLAKDPYIFKNHLGLFECKLCLTTHVNDGSYLSHTQGRKHQLNLARREAKERESRRHDVDLSQQQSATGTESQPLKRKTPKIGRPGYNIMKVKDPLTRQLGLTFHLEFPEIALDEVPRYRFMSAFEQRVDLPPDKRFQYLIISAEPYENCAFKIDAREIDQRNGRFWTYFDKDTKDYYLQLFFNNTPRRPAASLPAAPVKNN</sequence>
<keyword evidence="3" id="KW-0507">mRNA processing</keyword>
<comment type="similarity">
    <text evidence="2">Belongs to the SF3A2 family.</text>
</comment>
<dbReference type="SUPFAM" id="SSF57667">
    <property type="entry name" value="beta-beta-alpha zinc fingers"/>
    <property type="match status" value="1"/>
</dbReference>
<dbReference type="GO" id="GO:0003676">
    <property type="term" value="F:nucleic acid binding"/>
    <property type="evidence" value="ECO:0007669"/>
    <property type="project" value="InterPro"/>
</dbReference>
<feature type="compositionally biased region" description="Polar residues" evidence="10">
    <location>
        <begin position="99"/>
        <end position="111"/>
    </location>
</feature>
<evidence type="ECO:0000256" key="2">
    <source>
        <dbReference type="ARBA" id="ARBA00008995"/>
    </source>
</evidence>
<evidence type="ECO:0000313" key="13">
    <source>
        <dbReference type="Proteomes" id="UP000398389"/>
    </source>
</evidence>
<keyword evidence="7" id="KW-0862">Zinc</keyword>
<dbReference type="GO" id="GO:0005686">
    <property type="term" value="C:U2 snRNP"/>
    <property type="evidence" value="ECO:0007669"/>
    <property type="project" value="TreeGrafter"/>
</dbReference>
<keyword evidence="13" id="KW-1185">Reference proteome</keyword>
<comment type="subcellular location">
    <subcellularLocation>
        <location evidence="1">Nucleus</location>
    </subcellularLocation>
</comment>
<dbReference type="InterPro" id="IPR052092">
    <property type="entry name" value="SF3A2"/>
</dbReference>
<evidence type="ECO:0000256" key="5">
    <source>
        <dbReference type="ARBA" id="ARBA00022728"/>
    </source>
</evidence>
<dbReference type="PROSITE" id="PS50171">
    <property type="entry name" value="ZF_MATRIN"/>
    <property type="match status" value="1"/>
</dbReference>
<dbReference type="InterPro" id="IPR003604">
    <property type="entry name" value="Matrin/U1-like-C_Znf_C2H2"/>
</dbReference>
<keyword evidence="4" id="KW-0479">Metal-binding</keyword>
<evidence type="ECO:0000256" key="1">
    <source>
        <dbReference type="ARBA" id="ARBA00004123"/>
    </source>
</evidence>
<protein>
    <recommendedName>
        <fullName evidence="11">Matrin-type domain-containing protein</fullName>
    </recommendedName>
</protein>
<feature type="compositionally biased region" description="Basic and acidic residues" evidence="10">
    <location>
        <begin position="85"/>
        <end position="98"/>
    </location>
</feature>
<dbReference type="Proteomes" id="UP000398389">
    <property type="component" value="Unassembled WGS sequence"/>
</dbReference>
<dbReference type="SMART" id="SM01050">
    <property type="entry name" value="CactinC_cactus"/>
    <property type="match status" value="1"/>
</dbReference>
<dbReference type="Pfam" id="PF12874">
    <property type="entry name" value="zf-met"/>
    <property type="match status" value="1"/>
</dbReference>
<dbReference type="GO" id="GO:0071004">
    <property type="term" value="C:U2-type prespliceosome"/>
    <property type="evidence" value="ECO:0007669"/>
    <property type="project" value="TreeGrafter"/>
</dbReference>
<evidence type="ECO:0000259" key="11">
    <source>
        <dbReference type="PROSITE" id="PS50171"/>
    </source>
</evidence>
<evidence type="ECO:0000256" key="7">
    <source>
        <dbReference type="ARBA" id="ARBA00022833"/>
    </source>
</evidence>
<accession>A0A5E8C4E5</accession>
<name>A0A5E8C4E5_9ASCO</name>
<dbReference type="Gene3D" id="2.60.40.2690">
    <property type="match status" value="1"/>
</dbReference>
<evidence type="ECO:0000256" key="3">
    <source>
        <dbReference type="ARBA" id="ARBA00022664"/>
    </source>
</evidence>
<dbReference type="InterPro" id="IPR031781">
    <property type="entry name" value="SF3A2_dom"/>
</dbReference>
<dbReference type="GeneID" id="43584751"/>
<keyword evidence="9" id="KW-0539">Nucleus</keyword>
<dbReference type="OrthoDB" id="10250970at2759"/>
<dbReference type="GO" id="GO:0008270">
    <property type="term" value="F:zinc ion binding"/>
    <property type="evidence" value="ECO:0007669"/>
    <property type="project" value="UniProtKB-KW"/>
</dbReference>
<evidence type="ECO:0000256" key="10">
    <source>
        <dbReference type="SAM" id="MobiDB-lite"/>
    </source>
</evidence>
<dbReference type="GO" id="GO:0000245">
    <property type="term" value="P:spliceosomal complex assembly"/>
    <property type="evidence" value="ECO:0007669"/>
    <property type="project" value="TreeGrafter"/>
</dbReference>
<dbReference type="AlphaFoldDB" id="A0A5E8C4E5"/>
<evidence type="ECO:0000313" key="12">
    <source>
        <dbReference type="EMBL" id="VVT57900.1"/>
    </source>
</evidence>
<feature type="domain" description="Matrin-type" evidence="11">
    <location>
        <begin position="54"/>
        <end position="84"/>
    </location>
</feature>
<dbReference type="PANTHER" id="PTHR23205">
    <property type="entry name" value="SPLICING FACTOR 3A SUBUNIT 2"/>
    <property type="match status" value="1"/>
</dbReference>
<evidence type="ECO:0000256" key="9">
    <source>
        <dbReference type="ARBA" id="ARBA00023242"/>
    </source>
</evidence>
<organism evidence="12 13">
    <name type="scientific">Magnusiomyces paraingens</name>
    <dbReference type="NCBI Taxonomy" id="2606893"/>
    <lineage>
        <taxon>Eukaryota</taxon>
        <taxon>Fungi</taxon>
        <taxon>Dikarya</taxon>
        <taxon>Ascomycota</taxon>
        <taxon>Saccharomycotina</taxon>
        <taxon>Dipodascomycetes</taxon>
        <taxon>Dipodascales</taxon>
        <taxon>Dipodascaceae</taxon>
        <taxon>Magnusiomyces</taxon>
    </lineage>
</organism>
<dbReference type="EMBL" id="CABVLU010000005">
    <property type="protein sequence ID" value="VVT57900.1"/>
    <property type="molecule type" value="Genomic_DNA"/>
</dbReference>
<evidence type="ECO:0000256" key="4">
    <source>
        <dbReference type="ARBA" id="ARBA00022723"/>
    </source>
</evidence>
<dbReference type="InterPro" id="IPR013087">
    <property type="entry name" value="Znf_C2H2_type"/>
</dbReference>
<gene>
    <name evidence="12" type="ORF">SAPINGB_P005937</name>
</gene>
<evidence type="ECO:0000256" key="8">
    <source>
        <dbReference type="ARBA" id="ARBA00023187"/>
    </source>
</evidence>
<keyword evidence="5" id="KW-0747">Spliceosome</keyword>
<keyword evidence="8" id="KW-0508">mRNA splicing</keyword>